<keyword evidence="1" id="KW-0812">Transmembrane</keyword>
<evidence type="ECO:0000313" key="4">
    <source>
        <dbReference type="Proteomes" id="UP001431192"/>
    </source>
</evidence>
<gene>
    <name evidence="3" type="ORF">N4T56_06255</name>
</gene>
<keyword evidence="1" id="KW-0472">Membrane</keyword>
<keyword evidence="1" id="KW-1133">Transmembrane helix</keyword>
<evidence type="ECO:0000259" key="2">
    <source>
        <dbReference type="PROSITE" id="PS50234"/>
    </source>
</evidence>
<dbReference type="EMBL" id="JAODOQ010000001">
    <property type="protein sequence ID" value="MCT8986165.1"/>
    <property type="molecule type" value="Genomic_DNA"/>
</dbReference>
<comment type="caution">
    <text evidence="3">The sequence shown here is derived from an EMBL/GenBank/DDBJ whole genome shotgun (WGS) entry which is preliminary data.</text>
</comment>
<name>A0ABT2P3A4_9GAMM</name>
<evidence type="ECO:0000313" key="3">
    <source>
        <dbReference type="EMBL" id="MCT8986165.1"/>
    </source>
</evidence>
<sequence>MQAKQALQFAIAGLRDIDTFNIIEFNQQISMLSPVPLTATSRNLGVANRFIASLEANGGTEMAPAITAALVDTLQANAVNVRGESMLRQVIFMTDGAVGNEQQLYQLISDQLGDSRLFTVGIGSAPNSDFMRRAATMVRGTFTNIGKQSEVKDKVEQLLTKIEQPVLTNIGLYYLDGSVPDYWPSTISDLYQNEPLWVSIKSPSQLLQPIIVSGNINGQYWQQQLDFTDNQPARGIDLLWANAQITALELYKNAASGPRVNKQVEALGMQYHLVTSQTSLVAVDVTPVNPMSDKTIDANVQSHLPHGLQVGNQAQILPQTATSSRLWLLIGFSLLGLGILHYLWLRQRLPGQVLVLKADA</sequence>
<feature type="transmembrane region" description="Helical" evidence="1">
    <location>
        <begin position="326"/>
        <end position="345"/>
    </location>
</feature>
<organism evidence="3 4">
    <name type="scientific">Shewanella phaeophyticola</name>
    <dbReference type="NCBI Taxonomy" id="2978345"/>
    <lineage>
        <taxon>Bacteria</taxon>
        <taxon>Pseudomonadati</taxon>
        <taxon>Pseudomonadota</taxon>
        <taxon>Gammaproteobacteria</taxon>
        <taxon>Alteromonadales</taxon>
        <taxon>Shewanellaceae</taxon>
        <taxon>Shewanella</taxon>
    </lineage>
</organism>
<dbReference type="InterPro" id="IPR002035">
    <property type="entry name" value="VWF_A"/>
</dbReference>
<dbReference type="Gene3D" id="3.40.50.410">
    <property type="entry name" value="von Willebrand factor, type A domain"/>
    <property type="match status" value="1"/>
</dbReference>
<proteinExistence type="predicted"/>
<protein>
    <recommendedName>
        <fullName evidence="2">VWFA domain-containing protein</fullName>
    </recommendedName>
</protein>
<dbReference type="PANTHER" id="PTHR45737:SF6">
    <property type="entry name" value="VON WILLEBRAND FACTOR A DOMAIN-CONTAINING PROTEIN 5A"/>
    <property type="match status" value="1"/>
</dbReference>
<feature type="domain" description="VWFA" evidence="2">
    <location>
        <begin position="1"/>
        <end position="162"/>
    </location>
</feature>
<dbReference type="SUPFAM" id="SSF53300">
    <property type="entry name" value="vWA-like"/>
    <property type="match status" value="1"/>
</dbReference>
<reference evidence="3" key="1">
    <citation type="submission" date="2022-09" db="EMBL/GenBank/DDBJ databases">
        <title>Shewanella sp. KJ10-1 sp.nov, isolated from marine algae.</title>
        <authorList>
            <person name="Butt M."/>
            <person name="Lee J.K."/>
            <person name="Kim J.M."/>
            <person name="Choi D.G."/>
        </authorList>
    </citation>
    <scope>NUCLEOTIDE SEQUENCE</scope>
    <source>
        <strain evidence="3">KJ10-1</strain>
    </source>
</reference>
<dbReference type="InterPro" id="IPR036465">
    <property type="entry name" value="vWFA_dom_sf"/>
</dbReference>
<dbReference type="Pfam" id="PF13768">
    <property type="entry name" value="VWA_3"/>
    <property type="match status" value="1"/>
</dbReference>
<dbReference type="RefSeq" id="WP_261732608.1">
    <property type="nucleotide sequence ID" value="NZ_JAODOQ010000001.1"/>
</dbReference>
<accession>A0ABT2P3A4</accession>
<evidence type="ECO:0000256" key="1">
    <source>
        <dbReference type="SAM" id="Phobius"/>
    </source>
</evidence>
<dbReference type="PROSITE" id="PS50234">
    <property type="entry name" value="VWFA"/>
    <property type="match status" value="1"/>
</dbReference>
<keyword evidence="4" id="KW-1185">Reference proteome</keyword>
<dbReference type="PANTHER" id="PTHR45737">
    <property type="entry name" value="VON WILLEBRAND FACTOR A DOMAIN-CONTAINING PROTEIN 5A"/>
    <property type="match status" value="1"/>
</dbReference>
<dbReference type="Proteomes" id="UP001431192">
    <property type="component" value="Unassembled WGS sequence"/>
</dbReference>